<evidence type="ECO:0000313" key="1">
    <source>
        <dbReference type="EMBL" id="MDC8771891.1"/>
    </source>
</evidence>
<dbReference type="RefSeq" id="WP_263534678.1">
    <property type="nucleotide sequence ID" value="NZ_JAQQXT010000005.1"/>
</dbReference>
<organism evidence="1 2">
    <name type="scientific">Roseateles albus</name>
    <dbReference type="NCBI Taxonomy" id="2987525"/>
    <lineage>
        <taxon>Bacteria</taxon>
        <taxon>Pseudomonadati</taxon>
        <taxon>Pseudomonadota</taxon>
        <taxon>Betaproteobacteria</taxon>
        <taxon>Burkholderiales</taxon>
        <taxon>Sphaerotilaceae</taxon>
        <taxon>Roseateles</taxon>
    </lineage>
</organism>
<protein>
    <submittedName>
        <fullName evidence="1">Uncharacterized protein</fullName>
    </submittedName>
</protein>
<gene>
    <name evidence="1" type="ORF">PRZ03_09945</name>
</gene>
<sequence length="75" mass="8385">MKIYQIEVQKFKAASNNIHGQVLFKVDALINPKAEVEGIEPSTIIALTEKNARVLMALLKAQLAEFDGKKARSRF</sequence>
<dbReference type="EMBL" id="JAQQXT010000005">
    <property type="protein sequence ID" value="MDC8771891.1"/>
    <property type="molecule type" value="Genomic_DNA"/>
</dbReference>
<dbReference type="Proteomes" id="UP001221189">
    <property type="component" value="Unassembled WGS sequence"/>
</dbReference>
<reference evidence="1 2" key="1">
    <citation type="submission" date="2022-10" db="EMBL/GenBank/DDBJ databases">
        <title>Paucibacter sp. hw1 Genome sequencing.</title>
        <authorList>
            <person name="Park S."/>
        </authorList>
    </citation>
    <scope>NUCLEOTIDE SEQUENCE [LARGE SCALE GENOMIC DNA]</scope>
    <source>
        <strain evidence="2">hw1</strain>
    </source>
</reference>
<accession>A0ABT5KD94</accession>
<keyword evidence="2" id="KW-1185">Reference proteome</keyword>
<evidence type="ECO:0000313" key="2">
    <source>
        <dbReference type="Proteomes" id="UP001221189"/>
    </source>
</evidence>
<proteinExistence type="predicted"/>
<name>A0ABT5KD94_9BURK</name>
<comment type="caution">
    <text evidence="1">The sequence shown here is derived from an EMBL/GenBank/DDBJ whole genome shotgun (WGS) entry which is preliminary data.</text>
</comment>